<comment type="caution">
    <text evidence="1">The sequence shown here is derived from an EMBL/GenBank/DDBJ whole genome shotgun (WGS) entry which is preliminary data.</text>
</comment>
<name>A0ABN9SAG4_9DINO</name>
<gene>
    <name evidence="1" type="ORF">PCOR1329_LOCUS28018</name>
</gene>
<accession>A0ABN9SAG4</accession>
<evidence type="ECO:0000313" key="2">
    <source>
        <dbReference type="Proteomes" id="UP001189429"/>
    </source>
</evidence>
<evidence type="ECO:0000313" key="1">
    <source>
        <dbReference type="EMBL" id="CAK0828922.1"/>
    </source>
</evidence>
<keyword evidence="2" id="KW-1185">Reference proteome</keyword>
<reference evidence="1" key="1">
    <citation type="submission" date="2023-10" db="EMBL/GenBank/DDBJ databases">
        <authorList>
            <person name="Chen Y."/>
            <person name="Shah S."/>
            <person name="Dougan E. K."/>
            <person name="Thang M."/>
            <person name="Chan C."/>
        </authorList>
    </citation>
    <scope>NUCLEOTIDE SEQUENCE [LARGE SCALE GENOMIC DNA]</scope>
</reference>
<proteinExistence type="predicted"/>
<feature type="non-terminal residue" evidence="1">
    <location>
        <position position="476"/>
    </location>
</feature>
<protein>
    <submittedName>
        <fullName evidence="1">Uncharacterized protein</fullName>
    </submittedName>
</protein>
<organism evidence="1 2">
    <name type="scientific">Prorocentrum cordatum</name>
    <dbReference type="NCBI Taxonomy" id="2364126"/>
    <lineage>
        <taxon>Eukaryota</taxon>
        <taxon>Sar</taxon>
        <taxon>Alveolata</taxon>
        <taxon>Dinophyceae</taxon>
        <taxon>Prorocentrales</taxon>
        <taxon>Prorocentraceae</taxon>
        <taxon>Prorocentrum</taxon>
    </lineage>
</organism>
<dbReference type="Proteomes" id="UP001189429">
    <property type="component" value="Unassembled WGS sequence"/>
</dbReference>
<dbReference type="EMBL" id="CAUYUJ010010253">
    <property type="protein sequence ID" value="CAK0828922.1"/>
    <property type="molecule type" value="Genomic_DNA"/>
</dbReference>
<feature type="non-terminal residue" evidence="1">
    <location>
        <position position="1"/>
    </location>
</feature>
<sequence length="476" mass="52866">EQKSQLKGRFAEWFSKVRAAGDVRATGLSAIASQMVEFHNEMAKGSDIFAKDMLEPHAAGLATMCADMLQCYAKDFVEVWQRTVLLETFEPKTAADFMVDGVDSWTQLVNAGNDISILAKSFHCFNVSAETVVDAFAGVVNLMKVVQEYLIFKVSDDIDAVYALRLRMDADVNISSFLLGLIQADLRHEFQNYVKCLGDPVQNQKLGEMEEIIANDFGHALVHLKTFLGAVGLSKFLGSDSETLVDPKNIDTYAELTDDGITSMISPILEVSQRLVDPVLLRQATFFDKLVRLARALAIGMKWEDASRGSYDKMCLTSDSKEMLQACSRAMDDLNTVVANAVKDVSDKENVSQAIKEIRESEGDVVIHPELLDCYSYTELVSISRKWSQMFVGRVGGVWTVLLDGLVSHLEGHLIEWEPHKDELLLPSQTALCEKILKNAGYQHIAPMCKRIGEISKLARDLDGVVPAEKVQRADK</sequence>